<name>A0A367CB16_9ENTE</name>
<protein>
    <submittedName>
        <fullName evidence="1">Uncharacterized protein</fullName>
    </submittedName>
</protein>
<dbReference type="GeneID" id="66498798"/>
<dbReference type="Gene3D" id="1.20.1440.50">
    <property type="entry name" value="Ta0600-like"/>
    <property type="match status" value="1"/>
</dbReference>
<sequence length="103" mass="12209">MEDKKEKLFDLIANAYNSKSYNNVEVKEGFLQDAKKIREDKPYPEIIISVYKHLSKLKAEERININEIKCLMEFIKEDYTKLSAKELRKYDIGYGAMSMPYIF</sequence>
<gene>
    <name evidence="1" type="ORF">EA71_02537</name>
</gene>
<comment type="caution">
    <text evidence="1">The sequence shown here is derived from an EMBL/GenBank/DDBJ whole genome shotgun (WGS) entry which is preliminary data.</text>
</comment>
<dbReference type="InterPro" id="IPR023130">
    <property type="entry name" value="Ta0600-like_sf"/>
</dbReference>
<dbReference type="EMBL" id="LEPB01000006">
    <property type="protein sequence ID" value="RCA09684.1"/>
    <property type="molecule type" value="Genomic_DNA"/>
</dbReference>
<dbReference type="RefSeq" id="WP_002293551.1">
    <property type="nucleotide sequence ID" value="NZ_CABGIQ010000106.1"/>
</dbReference>
<dbReference type="AlphaFoldDB" id="A0A367CB16"/>
<evidence type="ECO:0000313" key="1">
    <source>
        <dbReference type="EMBL" id="RCA09684.1"/>
    </source>
</evidence>
<accession>A0A367CB16</accession>
<evidence type="ECO:0000313" key="2">
    <source>
        <dbReference type="Proteomes" id="UP000252797"/>
    </source>
</evidence>
<organism evidence="1 2">
    <name type="scientific">Enterococcus durans</name>
    <dbReference type="NCBI Taxonomy" id="53345"/>
    <lineage>
        <taxon>Bacteria</taxon>
        <taxon>Bacillati</taxon>
        <taxon>Bacillota</taxon>
        <taxon>Bacilli</taxon>
        <taxon>Lactobacillales</taxon>
        <taxon>Enterococcaceae</taxon>
        <taxon>Enterococcus</taxon>
    </lineage>
</organism>
<reference evidence="1 2" key="1">
    <citation type="submission" date="2015-06" db="EMBL/GenBank/DDBJ databases">
        <title>The Genome Sequence of Enterococcus durans 4EA1.</title>
        <authorList>
            <consortium name="The Broad Institute Genomics Platform"/>
            <consortium name="The Broad Institute Genome Sequencing Center for Infectious Disease"/>
            <person name="Earl A.M."/>
            <person name="Van Tyne D."/>
            <person name="Lebreton F."/>
            <person name="Saavedra J.T."/>
            <person name="Gilmore M.S."/>
            <person name="Manson Mcguire A."/>
            <person name="Clock S."/>
            <person name="Crupain M."/>
            <person name="Rangan U."/>
            <person name="Young S."/>
            <person name="Abouelleil A."/>
            <person name="Cao P."/>
            <person name="Chapman S.B."/>
            <person name="Griggs A."/>
            <person name="Priest M."/>
            <person name="Shea T."/>
            <person name="Wortman J."/>
            <person name="Nusbaum C."/>
            <person name="Birren B."/>
        </authorList>
    </citation>
    <scope>NUCLEOTIDE SEQUENCE [LARGE SCALE GENOMIC DNA]</scope>
    <source>
        <strain evidence="1 2">4EA1</strain>
    </source>
</reference>
<proteinExistence type="predicted"/>
<dbReference type="KEGG" id="edu:LIU_14400"/>
<dbReference type="Proteomes" id="UP000252797">
    <property type="component" value="Unassembled WGS sequence"/>
</dbReference>